<feature type="binding site" evidence="4">
    <location>
        <position position="141"/>
    </location>
    <ligand>
        <name>S-adenosyl-L-methionine</name>
        <dbReference type="ChEBI" id="CHEBI:59789"/>
    </ligand>
</feature>
<keyword evidence="3 4" id="KW-0949">S-adenosyl-L-methionine</keyword>
<dbReference type="EMBL" id="CP134190">
    <property type="protein sequence ID" value="WPB05990.1"/>
    <property type="molecule type" value="Genomic_DNA"/>
</dbReference>
<dbReference type="HAMAP" id="MF_03044">
    <property type="entry name" value="BMT2"/>
    <property type="match status" value="1"/>
</dbReference>
<name>A0A2G5HHS8_CERBT</name>
<dbReference type="EMBL" id="LKMD01000106">
    <property type="protein sequence ID" value="PIA91762.1"/>
    <property type="molecule type" value="Genomic_DNA"/>
</dbReference>
<dbReference type="GO" id="GO:0005730">
    <property type="term" value="C:nucleolus"/>
    <property type="evidence" value="ECO:0007669"/>
    <property type="project" value="UniProtKB-SubCell"/>
</dbReference>
<evidence type="ECO:0000256" key="2">
    <source>
        <dbReference type="ARBA" id="ARBA00022679"/>
    </source>
</evidence>
<evidence type="ECO:0000256" key="3">
    <source>
        <dbReference type="ARBA" id="ARBA00022691"/>
    </source>
</evidence>
<dbReference type="OrthoDB" id="5954793at2759"/>
<reference evidence="7 9" key="2">
    <citation type="submission" date="2023-09" db="EMBL/GenBank/DDBJ databases">
        <title>Complete-Gapless Cercospora beticola genome.</title>
        <authorList>
            <person name="Wyatt N.A."/>
            <person name="Spanner R.E."/>
            <person name="Bolton M.D."/>
        </authorList>
    </citation>
    <scope>NUCLEOTIDE SEQUENCE [LARGE SCALE GENOMIC DNA]</scope>
    <source>
        <strain evidence="7">Cb09-40</strain>
    </source>
</reference>
<dbReference type="Proteomes" id="UP000230605">
    <property type="component" value="Chromosome 7"/>
</dbReference>
<evidence type="ECO:0000313" key="6">
    <source>
        <dbReference type="EMBL" id="PIA91762.1"/>
    </source>
</evidence>
<organism evidence="6 8">
    <name type="scientific">Cercospora beticola</name>
    <name type="common">Sugarbeet leaf spot fungus</name>
    <dbReference type="NCBI Taxonomy" id="122368"/>
    <lineage>
        <taxon>Eukaryota</taxon>
        <taxon>Fungi</taxon>
        <taxon>Dikarya</taxon>
        <taxon>Ascomycota</taxon>
        <taxon>Pezizomycotina</taxon>
        <taxon>Dothideomycetes</taxon>
        <taxon>Dothideomycetidae</taxon>
        <taxon>Mycosphaerellales</taxon>
        <taxon>Mycosphaerellaceae</taxon>
        <taxon>Cercospora</taxon>
    </lineage>
</organism>
<comment type="subcellular location">
    <subcellularLocation>
        <location evidence="4">Nucleus</location>
        <location evidence="4">Nucleolus</location>
    </subcellularLocation>
</comment>
<reference evidence="6 8" key="1">
    <citation type="submission" date="2015-10" db="EMBL/GenBank/DDBJ databases">
        <title>The cercosporin biosynthetic gene cluster was horizontally transferred to several fungal lineages and shown to be expanded in Cercospora beticola based on microsynteny with recipient genomes.</title>
        <authorList>
            <person name="De Jonge R."/>
            <person name="Ebert M.K."/>
            <person name="Suttle J.C."/>
            <person name="Jurick Ii W.M."/>
            <person name="Secor G.A."/>
            <person name="Thomma B.P."/>
            <person name="Van De Peer Y."/>
            <person name="Bolton M.D."/>
        </authorList>
    </citation>
    <scope>NUCLEOTIDE SEQUENCE [LARGE SCALE GENOMIC DNA]</scope>
    <source>
        <strain evidence="6 8">09-40</strain>
    </source>
</reference>
<keyword evidence="9" id="KW-1185">Reference proteome</keyword>
<feature type="region of interest" description="Disordered" evidence="5">
    <location>
        <begin position="1"/>
        <end position="34"/>
    </location>
</feature>
<comment type="similarity">
    <text evidence="4">Belongs to the BMT2 family.</text>
</comment>
<gene>
    <name evidence="6" type="ORF">CB0940_09671</name>
    <name evidence="7" type="ORF">RHO25_010645</name>
</gene>
<evidence type="ECO:0000313" key="7">
    <source>
        <dbReference type="EMBL" id="WPB05990.1"/>
    </source>
</evidence>
<evidence type="ECO:0000256" key="4">
    <source>
        <dbReference type="HAMAP-Rule" id="MF_03044"/>
    </source>
</evidence>
<dbReference type="InterPro" id="IPR021867">
    <property type="entry name" value="Bmt2/SAMTOR"/>
</dbReference>
<proteinExistence type="inferred from homology"/>
<evidence type="ECO:0000313" key="9">
    <source>
        <dbReference type="Proteomes" id="UP001302367"/>
    </source>
</evidence>
<accession>A0A2G5HHS8</accession>
<dbReference type="AlphaFoldDB" id="A0A2G5HHS8"/>
<feature type="region of interest" description="Disordered" evidence="5">
    <location>
        <begin position="204"/>
        <end position="225"/>
    </location>
</feature>
<evidence type="ECO:0000256" key="1">
    <source>
        <dbReference type="ARBA" id="ARBA00022603"/>
    </source>
</evidence>
<dbReference type="PANTHER" id="PTHR21008">
    <property type="entry name" value="S-ADENOSYLMETHIONINE SENSOR UPSTREAM OF MTORC1-RELATED"/>
    <property type="match status" value="1"/>
</dbReference>
<keyword evidence="1 4" id="KW-0489">Methyltransferase</keyword>
<dbReference type="Proteomes" id="UP001302367">
    <property type="component" value="Chromosome 7"/>
</dbReference>
<dbReference type="EC" id="2.1.1.-" evidence="4"/>
<comment type="function">
    <text evidence="4">S-adenosyl-L-methionine-dependent methyltransferase that specifically methylates the N(1) position of an adenine present in helix 65 in 25S rRNA.</text>
</comment>
<feature type="binding site" evidence="4">
    <location>
        <position position="121"/>
    </location>
    <ligand>
        <name>S-adenosyl-L-methionine</name>
        <dbReference type="ChEBI" id="CHEBI:59789"/>
    </ligand>
</feature>
<feature type="compositionally biased region" description="Low complexity" evidence="5">
    <location>
        <begin position="214"/>
        <end position="225"/>
    </location>
</feature>
<dbReference type="GO" id="GO:0016433">
    <property type="term" value="F:rRNA (adenine) methyltransferase activity"/>
    <property type="evidence" value="ECO:0007669"/>
    <property type="project" value="UniProtKB-UniRule"/>
</dbReference>
<dbReference type="Pfam" id="PF11968">
    <property type="entry name" value="Bmt2"/>
    <property type="match status" value="1"/>
</dbReference>
<protein>
    <recommendedName>
        <fullName evidence="4">25S rRNA adenine-N(1) methyltransferase</fullName>
        <ecNumber evidence="4">2.1.1.-</ecNumber>
    </recommendedName>
</protein>
<keyword evidence="4" id="KW-0539">Nucleus</keyword>
<sequence length="330" mass="36809">MAIQRNKQKREAILKAGRPPLAKKTNQKKMSSKATQKTIVTFHQLQKDLAAAKAKKNTTLATIIESQLHALGGIKAYQAASIQGQSADRGGDSSLVLMKWLDSVKRDLSELRPKFKMLEVGALSTKNACSKSGCFEITRIDLNSQAPGILQQDFMQRPLPSSTSLEADEEKFDVISLSLVLNFVPSAAERGEMLRRTTEFLRQRQVEDDSDGMSSEASSETFSSSPIRTITATDESALPTSLTNYRSTLFLVLPASCVLNSRYFNDERLTLIMASLGYALLERKTSSKLVYYLWQLRDKPAPPREQNFKKLKVRDGPGMNNFHVELKPET</sequence>
<evidence type="ECO:0000313" key="8">
    <source>
        <dbReference type="Proteomes" id="UP000230605"/>
    </source>
</evidence>
<keyword evidence="2 4" id="KW-0808">Transferase</keyword>
<dbReference type="PANTHER" id="PTHR21008:SF1">
    <property type="entry name" value="25S RRNA (ADENINE(2142)-N(1))-METHYLTRANSFERASE"/>
    <property type="match status" value="1"/>
</dbReference>
<evidence type="ECO:0000256" key="5">
    <source>
        <dbReference type="SAM" id="MobiDB-lite"/>
    </source>
</evidence>